<evidence type="ECO:0000313" key="2">
    <source>
        <dbReference type="Proteomes" id="UP000621799"/>
    </source>
</evidence>
<dbReference type="Proteomes" id="UP000621799">
    <property type="component" value="Unassembled WGS sequence"/>
</dbReference>
<accession>A0A928VS47</accession>
<reference evidence="1" key="1">
    <citation type="submission" date="2020-10" db="EMBL/GenBank/DDBJ databases">
        <authorList>
            <person name="Castelo-Branco R."/>
            <person name="Eusebio N."/>
            <person name="Adriana R."/>
            <person name="Vieira A."/>
            <person name="Brugerolle De Fraissinette N."/>
            <person name="Rezende De Castro R."/>
            <person name="Schneider M.P."/>
            <person name="Vasconcelos V."/>
            <person name="Leao P.N."/>
        </authorList>
    </citation>
    <scope>NUCLEOTIDE SEQUENCE</scope>
    <source>
        <strain evidence="1">LEGE 11467</strain>
    </source>
</reference>
<sequence length="164" mass="18752">MMNFSPELRSQLLTPQLIWFSLGHYYQITYQEAINIKIDPWWIGVKVSMKHELLDMPEQCFSTVISYQKLAYAIANFFGLNASNCGIISRSGNLATVRGTQGNYHCTTGSAGYTCTCKLYRCMNNRLVKNGESPQLLKALKRTELYETHNGQPQIRCHHLLILK</sequence>
<dbReference type="AlphaFoldDB" id="A0A928VS47"/>
<keyword evidence="2" id="KW-1185">Reference proteome</keyword>
<name>A0A928VS47_9CYAN</name>
<dbReference type="RefSeq" id="WP_264319642.1">
    <property type="nucleotide sequence ID" value="NZ_JADEXN010000007.1"/>
</dbReference>
<protein>
    <submittedName>
        <fullName evidence="1">Uncharacterized protein</fullName>
    </submittedName>
</protein>
<gene>
    <name evidence="1" type="ORF">IQ235_01030</name>
</gene>
<proteinExistence type="predicted"/>
<organism evidence="1 2">
    <name type="scientific">Zarconia navalis LEGE 11467</name>
    <dbReference type="NCBI Taxonomy" id="1828826"/>
    <lineage>
        <taxon>Bacteria</taxon>
        <taxon>Bacillati</taxon>
        <taxon>Cyanobacteriota</taxon>
        <taxon>Cyanophyceae</taxon>
        <taxon>Oscillatoriophycideae</taxon>
        <taxon>Oscillatoriales</taxon>
        <taxon>Oscillatoriales incertae sedis</taxon>
        <taxon>Zarconia</taxon>
        <taxon>Zarconia navalis</taxon>
    </lineage>
</organism>
<evidence type="ECO:0000313" key="1">
    <source>
        <dbReference type="EMBL" id="MBE9039379.1"/>
    </source>
</evidence>
<comment type="caution">
    <text evidence="1">The sequence shown here is derived from an EMBL/GenBank/DDBJ whole genome shotgun (WGS) entry which is preliminary data.</text>
</comment>
<dbReference type="EMBL" id="JADEXN010000007">
    <property type="protein sequence ID" value="MBE9039379.1"/>
    <property type="molecule type" value="Genomic_DNA"/>
</dbReference>